<evidence type="ECO:0000313" key="2">
    <source>
        <dbReference type="Proteomes" id="UP000241808"/>
    </source>
</evidence>
<proteinExistence type="predicted"/>
<dbReference type="Proteomes" id="UP000241808">
    <property type="component" value="Unassembled WGS sequence"/>
</dbReference>
<organism evidence="1 2">
    <name type="scientific">Phreatobacter oligotrophus</name>
    <dbReference type="NCBI Taxonomy" id="1122261"/>
    <lineage>
        <taxon>Bacteria</taxon>
        <taxon>Pseudomonadati</taxon>
        <taxon>Pseudomonadota</taxon>
        <taxon>Alphaproteobacteria</taxon>
        <taxon>Hyphomicrobiales</taxon>
        <taxon>Phreatobacteraceae</taxon>
        <taxon>Phreatobacter</taxon>
    </lineage>
</organism>
<dbReference type="EMBL" id="PZZL01000003">
    <property type="protein sequence ID" value="PTM60554.1"/>
    <property type="molecule type" value="Genomic_DNA"/>
</dbReference>
<dbReference type="RefSeq" id="WP_273512744.1">
    <property type="nucleotide sequence ID" value="NZ_JAIESU010000034.1"/>
</dbReference>
<reference evidence="1 2" key="1">
    <citation type="submission" date="2018-04" db="EMBL/GenBank/DDBJ databases">
        <title>Genomic Encyclopedia of Archaeal and Bacterial Type Strains, Phase II (KMG-II): from individual species to whole genera.</title>
        <authorList>
            <person name="Goeker M."/>
        </authorList>
    </citation>
    <scope>NUCLEOTIDE SEQUENCE [LARGE SCALE GENOMIC DNA]</scope>
    <source>
        <strain evidence="1 2">DSM 25521</strain>
    </source>
</reference>
<comment type="caution">
    <text evidence="1">The sequence shown here is derived from an EMBL/GenBank/DDBJ whole genome shotgun (WGS) entry which is preliminary data.</text>
</comment>
<name>A0A2T4ZF73_9HYPH</name>
<evidence type="ECO:0000313" key="1">
    <source>
        <dbReference type="EMBL" id="PTM60554.1"/>
    </source>
</evidence>
<accession>A0A2T4ZF73</accession>
<keyword evidence="2" id="KW-1185">Reference proteome</keyword>
<dbReference type="AlphaFoldDB" id="A0A2T4ZF73"/>
<protein>
    <submittedName>
        <fullName evidence="1">Uncharacterized protein</fullName>
    </submittedName>
</protein>
<sequence length="40" mass="4144">MSAKPQPVPPKGVRLEDRYGQVGLKAVAGAIKPTKAQKAG</sequence>
<gene>
    <name evidence="1" type="ORF">C8P69_103488</name>
</gene>